<comment type="caution">
    <text evidence="5">The sequence shown here is derived from an EMBL/GenBank/DDBJ whole genome shotgun (WGS) entry which is preliminary data.</text>
</comment>
<protein>
    <submittedName>
        <fullName evidence="5">Uncharacterized protein</fullName>
    </submittedName>
</protein>
<dbReference type="EMBL" id="JARKHS020019994">
    <property type="protein sequence ID" value="KAK8771244.1"/>
    <property type="molecule type" value="Genomic_DNA"/>
</dbReference>
<dbReference type="Gene3D" id="3.40.50.720">
    <property type="entry name" value="NAD(P)-binding Rossmann-like Domain"/>
    <property type="match status" value="1"/>
</dbReference>
<name>A0AAQ4E991_AMBAM</name>
<evidence type="ECO:0000256" key="4">
    <source>
        <dbReference type="ARBA" id="ARBA00023027"/>
    </source>
</evidence>
<dbReference type="PANTHER" id="PTHR43880:SF12">
    <property type="entry name" value="ALCOHOL DEHYDROGENASE CLASS-3"/>
    <property type="match status" value="1"/>
</dbReference>
<evidence type="ECO:0000313" key="5">
    <source>
        <dbReference type="EMBL" id="KAK8771244.1"/>
    </source>
</evidence>
<evidence type="ECO:0000256" key="1">
    <source>
        <dbReference type="ARBA" id="ARBA00001947"/>
    </source>
</evidence>
<dbReference type="GO" id="GO:0008270">
    <property type="term" value="F:zinc ion binding"/>
    <property type="evidence" value="ECO:0007669"/>
    <property type="project" value="TreeGrafter"/>
</dbReference>
<evidence type="ECO:0000313" key="6">
    <source>
        <dbReference type="Proteomes" id="UP001321473"/>
    </source>
</evidence>
<dbReference type="GO" id="GO:0051903">
    <property type="term" value="F:S-(hydroxymethyl)glutathione dehydrogenase [NAD(P)+] activity"/>
    <property type="evidence" value="ECO:0007669"/>
    <property type="project" value="TreeGrafter"/>
</dbReference>
<sequence>MMTKPQINPAAPLDRVCLLGCGFSSGYGAALNVARVAKDSTVAVWGLGAVGLGVVTGAKERGAKTIIGIDVNESRFLKGTSQTVNADR</sequence>
<keyword evidence="6" id="KW-1185">Reference proteome</keyword>
<evidence type="ECO:0000256" key="3">
    <source>
        <dbReference type="ARBA" id="ARBA00022833"/>
    </source>
</evidence>
<keyword evidence="3" id="KW-0862">Zinc</keyword>
<dbReference type="InterPro" id="IPR036291">
    <property type="entry name" value="NAD(P)-bd_dom_sf"/>
</dbReference>
<dbReference type="AlphaFoldDB" id="A0AAQ4E991"/>
<keyword evidence="2" id="KW-0479">Metal-binding</keyword>
<gene>
    <name evidence="5" type="ORF">V5799_025512</name>
</gene>
<dbReference type="SUPFAM" id="SSF51735">
    <property type="entry name" value="NAD(P)-binding Rossmann-fold domains"/>
    <property type="match status" value="1"/>
</dbReference>
<proteinExistence type="predicted"/>
<keyword evidence="4" id="KW-0520">NAD</keyword>
<accession>A0AAQ4E991</accession>
<reference evidence="5 6" key="1">
    <citation type="journal article" date="2023" name="Arcadia Sci">
        <title>De novo assembly of a long-read Amblyomma americanum tick genome.</title>
        <authorList>
            <person name="Chou S."/>
            <person name="Poskanzer K.E."/>
            <person name="Rollins M."/>
            <person name="Thuy-Boun P.S."/>
        </authorList>
    </citation>
    <scope>NUCLEOTIDE SEQUENCE [LARGE SCALE GENOMIC DNA]</scope>
    <source>
        <strain evidence="5">F_SG_1</strain>
        <tissue evidence="5">Salivary glands</tissue>
    </source>
</reference>
<comment type="cofactor">
    <cofactor evidence="1">
        <name>Zn(2+)</name>
        <dbReference type="ChEBI" id="CHEBI:29105"/>
    </cofactor>
</comment>
<organism evidence="5 6">
    <name type="scientific">Amblyomma americanum</name>
    <name type="common">Lone star tick</name>
    <dbReference type="NCBI Taxonomy" id="6943"/>
    <lineage>
        <taxon>Eukaryota</taxon>
        <taxon>Metazoa</taxon>
        <taxon>Ecdysozoa</taxon>
        <taxon>Arthropoda</taxon>
        <taxon>Chelicerata</taxon>
        <taxon>Arachnida</taxon>
        <taxon>Acari</taxon>
        <taxon>Parasitiformes</taxon>
        <taxon>Ixodida</taxon>
        <taxon>Ixodoidea</taxon>
        <taxon>Ixodidae</taxon>
        <taxon>Amblyomminae</taxon>
        <taxon>Amblyomma</taxon>
    </lineage>
</organism>
<dbReference type="GO" id="GO:0046294">
    <property type="term" value="P:formaldehyde catabolic process"/>
    <property type="evidence" value="ECO:0007669"/>
    <property type="project" value="TreeGrafter"/>
</dbReference>
<dbReference type="PANTHER" id="PTHR43880">
    <property type="entry name" value="ALCOHOL DEHYDROGENASE"/>
    <property type="match status" value="1"/>
</dbReference>
<dbReference type="Proteomes" id="UP001321473">
    <property type="component" value="Unassembled WGS sequence"/>
</dbReference>
<dbReference type="GO" id="GO:0005829">
    <property type="term" value="C:cytosol"/>
    <property type="evidence" value="ECO:0007669"/>
    <property type="project" value="TreeGrafter"/>
</dbReference>
<dbReference type="Gene3D" id="3.90.180.10">
    <property type="entry name" value="Medium-chain alcohol dehydrogenases, catalytic domain"/>
    <property type="match status" value="1"/>
</dbReference>
<evidence type="ECO:0000256" key="2">
    <source>
        <dbReference type="ARBA" id="ARBA00022723"/>
    </source>
</evidence>